<keyword evidence="3" id="KW-1185">Reference proteome</keyword>
<proteinExistence type="predicted"/>
<accession>A0A6H5GVB6</accession>
<dbReference type="Proteomes" id="UP000479000">
    <property type="component" value="Unassembled WGS sequence"/>
</dbReference>
<dbReference type="AlphaFoldDB" id="A0A6H5GVB6"/>
<sequence>MEPTGGIRGGGQKVHGPRRIHTVSPSGSHNVKKSKTSPFQMIPASISLSNLSRRQVYHFDVPSSCPLHGRFRAKQFEASKAIKQKHQAFEETATLDVFEPIPVPQMQNILLNSLLRSKGHHSTKIPVIAQETSTVNIGKNKNKLDRQEIGISGGAIRLCLQELVSLPFGRNVSSSSFHAGRGPSSDANRRNGSGRGARVRISMTWPTIMSTYVSAGGNFKPLRRTGQAPVAHVEPSEHCIVYLQSAS</sequence>
<feature type="compositionally biased region" description="Gly residues" evidence="1">
    <location>
        <begin position="1"/>
        <end position="13"/>
    </location>
</feature>
<evidence type="ECO:0000256" key="1">
    <source>
        <dbReference type="SAM" id="MobiDB-lite"/>
    </source>
</evidence>
<feature type="region of interest" description="Disordered" evidence="1">
    <location>
        <begin position="1"/>
        <end position="35"/>
    </location>
</feature>
<gene>
    <name evidence="2" type="ORF">NTEN_LOCUS13644</name>
</gene>
<dbReference type="EMBL" id="CADCXU010020450">
    <property type="protein sequence ID" value="CAB0008398.1"/>
    <property type="molecule type" value="Genomic_DNA"/>
</dbReference>
<protein>
    <submittedName>
        <fullName evidence="2">Uncharacterized protein</fullName>
    </submittedName>
</protein>
<feature type="region of interest" description="Disordered" evidence="1">
    <location>
        <begin position="175"/>
        <end position="199"/>
    </location>
</feature>
<organism evidence="2 3">
    <name type="scientific">Nesidiocoris tenuis</name>
    <dbReference type="NCBI Taxonomy" id="355587"/>
    <lineage>
        <taxon>Eukaryota</taxon>
        <taxon>Metazoa</taxon>
        <taxon>Ecdysozoa</taxon>
        <taxon>Arthropoda</taxon>
        <taxon>Hexapoda</taxon>
        <taxon>Insecta</taxon>
        <taxon>Pterygota</taxon>
        <taxon>Neoptera</taxon>
        <taxon>Paraneoptera</taxon>
        <taxon>Hemiptera</taxon>
        <taxon>Heteroptera</taxon>
        <taxon>Panheteroptera</taxon>
        <taxon>Cimicomorpha</taxon>
        <taxon>Miridae</taxon>
        <taxon>Dicyphina</taxon>
        <taxon>Nesidiocoris</taxon>
    </lineage>
</organism>
<name>A0A6H5GVB6_9HEMI</name>
<evidence type="ECO:0000313" key="2">
    <source>
        <dbReference type="EMBL" id="CAB0008398.1"/>
    </source>
</evidence>
<evidence type="ECO:0000313" key="3">
    <source>
        <dbReference type="Proteomes" id="UP000479000"/>
    </source>
</evidence>
<reference evidence="2 3" key="1">
    <citation type="submission" date="2020-02" db="EMBL/GenBank/DDBJ databases">
        <authorList>
            <person name="Ferguson B K."/>
        </authorList>
    </citation>
    <scope>NUCLEOTIDE SEQUENCE [LARGE SCALE GENOMIC DNA]</scope>
</reference>